<dbReference type="Proteomes" id="UP001152795">
    <property type="component" value="Unassembled WGS sequence"/>
</dbReference>
<organism evidence="1 2">
    <name type="scientific">Paramuricea clavata</name>
    <name type="common">Red gorgonian</name>
    <name type="synonym">Violescent sea-whip</name>
    <dbReference type="NCBI Taxonomy" id="317549"/>
    <lineage>
        <taxon>Eukaryota</taxon>
        <taxon>Metazoa</taxon>
        <taxon>Cnidaria</taxon>
        <taxon>Anthozoa</taxon>
        <taxon>Octocorallia</taxon>
        <taxon>Malacalcyonacea</taxon>
        <taxon>Plexauridae</taxon>
        <taxon>Paramuricea</taxon>
    </lineage>
</organism>
<proteinExistence type="predicted"/>
<dbReference type="PANTHER" id="PTHR47331">
    <property type="entry name" value="PHD-TYPE DOMAIN-CONTAINING PROTEIN"/>
    <property type="match status" value="1"/>
</dbReference>
<sequence length="1161" mass="131902">QSSEGKNQKISEDDHPLKDFFLEWRSQTFTFGGGGFYETPFPHSQNCVAFYAIQTLTMQPIDGRDGKSRGHSFVSRDSAVKGDFTLNVRATMIKRRELLLLDNPHNEKRIEAHQHLRDIELEDHPTKERLPVHVILGANEYAKIRTSQVRIGRQGEPVAELTRYGWALMSPGADTDPSVGCLAVNTALDHEQLCALDVLGLADSPAGDQDVVYQEFREQLKRNADEGWYETRLPWKGDHPPLPSYRNGSIRRLHTQVRKLRKMGKLEDYDAIIREQLNEGIVERAPNEAVGREFYMPHRAVIREGAESTKMRVVYDCSAREGEGSPSLNDCLDIGPPLQNKLWDVLAQENNDEITYAKEQLGSSADECKLLGLAWNKREDTLSVTFPEEKSKPTKREVLGKLARVYDPLGLLASETTKEPKERQPLNLSRALHLELLLSLETAEFLGALKRFIARRGRPTKIYSDNDKAISWQFNLSRAPCRFTHRCDRDGKSLTLGRCCSCCEVACRNTDCTNSIIGSMTITNRFCGLVYCDSCVKQLAELDVKLKALTFRTKRSDEVIEKGEKTAVERQKGSIVAIGENEADIEQWSRDIEAQVTIADQSYEGYERAMKYLKEKYGHPSEIAGSRPKVQRRTSVQAVKTTTRQISTLMGTTRTKMSQFDLSVEAVKCDFTLNVRATMIKRRELLLLDNPHNEKRIEAHQHLRDIELGDHPTKERLPVHVILGANEYAKIRTSQVRIGRQGEPVAELTRYGWALMSPGADTDPSVGCLAVNTALDHEQLCALDVLGLADSPAGDQDVVYQEFREQLKRNADEGWYETRLPWKGDHPPLPSYRNGSIRRLHTQVRKLRKMGKLEDYDAIIREQLNEGIVEHAPNEAVGREFYMPHRAVIREGAESTKMRVVYDCSAREGEGSPSLNDCLDIGPPLQNKLWDVLVRGRFHPIALAGDLRKAFLQVRVLEQHLRRQCTQCTVALHWICGGGEYRQFVANRVQKIQEHKIDAWMHVPTADNPADLGSRGGSVEDSELWWNGPEWLSNRDLWPPNLVTKESAESATEAKAIREVLAVTTVAEPDEFDSLLAKYDLKRTLRVCVWISRFVRSCRGAKRAGPITTAEMDEQMKWWICRVQRRAKSSARYLDERLQLNLQENDEVILECRVKLVEEAH</sequence>
<keyword evidence="2" id="KW-1185">Reference proteome</keyword>
<dbReference type="EMBL" id="CACRXK020011548">
    <property type="protein sequence ID" value="CAB4021652.1"/>
    <property type="molecule type" value="Genomic_DNA"/>
</dbReference>
<dbReference type="InterPro" id="IPR036397">
    <property type="entry name" value="RNaseH_sf"/>
</dbReference>
<feature type="non-terminal residue" evidence="1">
    <location>
        <position position="1"/>
    </location>
</feature>
<evidence type="ECO:0000313" key="2">
    <source>
        <dbReference type="Proteomes" id="UP001152795"/>
    </source>
</evidence>
<reference evidence="1" key="1">
    <citation type="submission" date="2020-04" db="EMBL/GenBank/DDBJ databases">
        <authorList>
            <person name="Alioto T."/>
            <person name="Alioto T."/>
            <person name="Gomez Garrido J."/>
        </authorList>
    </citation>
    <scope>NUCLEOTIDE SEQUENCE</scope>
    <source>
        <strain evidence="1">A484AB</strain>
    </source>
</reference>
<dbReference type="AlphaFoldDB" id="A0A7D9KWJ9"/>
<evidence type="ECO:0000313" key="1">
    <source>
        <dbReference type="EMBL" id="CAB4021652.1"/>
    </source>
</evidence>
<dbReference type="GO" id="GO:0003676">
    <property type="term" value="F:nucleic acid binding"/>
    <property type="evidence" value="ECO:0007669"/>
    <property type="project" value="InterPro"/>
</dbReference>
<name>A0A7D9KWJ9_PARCT</name>
<comment type="caution">
    <text evidence="1">The sequence shown here is derived from an EMBL/GenBank/DDBJ whole genome shotgun (WGS) entry which is preliminary data.</text>
</comment>
<dbReference type="Gene3D" id="3.30.420.10">
    <property type="entry name" value="Ribonuclease H-like superfamily/Ribonuclease H"/>
    <property type="match status" value="1"/>
</dbReference>
<dbReference type="OrthoDB" id="8051532at2759"/>
<accession>A0A7D9KWJ9</accession>
<protein>
    <submittedName>
        <fullName evidence="1">Uncharacterized protein</fullName>
    </submittedName>
</protein>
<feature type="non-terminal residue" evidence="1">
    <location>
        <position position="1161"/>
    </location>
</feature>
<dbReference type="PANTHER" id="PTHR47331:SF5">
    <property type="entry name" value="RIBONUCLEASE H"/>
    <property type="match status" value="1"/>
</dbReference>
<gene>
    <name evidence="1" type="ORF">PACLA_8A026131</name>
</gene>